<comment type="caution">
    <text evidence="3">The sequence shown here is derived from an EMBL/GenBank/DDBJ whole genome shotgun (WGS) entry which is preliminary data.</text>
</comment>
<evidence type="ECO:0000313" key="4">
    <source>
        <dbReference type="Proteomes" id="UP000683360"/>
    </source>
</evidence>
<dbReference type="SUPFAM" id="SSF48726">
    <property type="entry name" value="Immunoglobulin"/>
    <property type="match status" value="1"/>
</dbReference>
<name>A0A8S3QLV8_MYTED</name>
<dbReference type="Proteomes" id="UP000683360">
    <property type="component" value="Unassembled WGS sequence"/>
</dbReference>
<evidence type="ECO:0000313" key="3">
    <source>
        <dbReference type="EMBL" id="CAG2194653.1"/>
    </source>
</evidence>
<feature type="region of interest" description="Disordered" evidence="1">
    <location>
        <begin position="238"/>
        <end position="299"/>
    </location>
</feature>
<proteinExistence type="predicted"/>
<reference evidence="3" key="1">
    <citation type="submission" date="2021-03" db="EMBL/GenBank/DDBJ databases">
        <authorList>
            <person name="Bekaert M."/>
        </authorList>
    </citation>
    <scope>NUCLEOTIDE SEQUENCE</scope>
</reference>
<evidence type="ECO:0008006" key="5">
    <source>
        <dbReference type="Google" id="ProtNLM"/>
    </source>
</evidence>
<dbReference type="InterPro" id="IPR036179">
    <property type="entry name" value="Ig-like_dom_sf"/>
</dbReference>
<evidence type="ECO:0000256" key="2">
    <source>
        <dbReference type="SAM" id="Phobius"/>
    </source>
</evidence>
<feature type="transmembrane region" description="Helical" evidence="2">
    <location>
        <begin position="207"/>
        <end position="229"/>
    </location>
</feature>
<feature type="compositionally biased region" description="Low complexity" evidence="1">
    <location>
        <begin position="281"/>
        <end position="290"/>
    </location>
</feature>
<accession>A0A8S3QLV8</accession>
<organism evidence="3 4">
    <name type="scientific">Mytilus edulis</name>
    <name type="common">Blue mussel</name>
    <dbReference type="NCBI Taxonomy" id="6550"/>
    <lineage>
        <taxon>Eukaryota</taxon>
        <taxon>Metazoa</taxon>
        <taxon>Spiralia</taxon>
        <taxon>Lophotrochozoa</taxon>
        <taxon>Mollusca</taxon>
        <taxon>Bivalvia</taxon>
        <taxon>Autobranchia</taxon>
        <taxon>Pteriomorphia</taxon>
        <taxon>Mytilida</taxon>
        <taxon>Mytiloidea</taxon>
        <taxon>Mytilidae</taxon>
        <taxon>Mytilinae</taxon>
        <taxon>Mytilus</taxon>
    </lineage>
</organism>
<keyword evidence="2" id="KW-0472">Membrane</keyword>
<keyword evidence="2" id="KW-0812">Transmembrane</keyword>
<dbReference type="EMBL" id="CAJPWZ010000488">
    <property type="protein sequence ID" value="CAG2194653.1"/>
    <property type="molecule type" value="Genomic_DNA"/>
</dbReference>
<keyword evidence="2" id="KW-1133">Transmembrane helix</keyword>
<dbReference type="OrthoDB" id="10471637at2759"/>
<evidence type="ECO:0000256" key="1">
    <source>
        <dbReference type="SAM" id="MobiDB-lite"/>
    </source>
</evidence>
<protein>
    <recommendedName>
        <fullName evidence="5">Ig-like domain-containing protein</fullName>
    </recommendedName>
</protein>
<sequence>MHVGQYQCETTENGVAFRHRFNLFLTDTSTIEIKPSEIMCTNSSEIVIHCTWRSGHAQHSSSVSVDALSKPVLVDKSVDISDGIGFVAFKICLFANPRPFQMKWYDNDQPLNGLIVVNSTFLETPVEISVYGTTVNITGYFIFLQTKQMPLSSSTIYKCHIENSLGFINVVFNDLNTPKFESDMHVMSTMEIPSIKMETRITTSLQIYIPVASCVMLVCLLLTAVFIVLRKKSIKEKKGKPNVSNIPENRESIDRDNALQDARPQSVPSVHVYEDVEDNESISSSDSDQSYINRGYANSNNEVRDDSHYINTIALRVYEDLDPNTRNEINIYDRRVDYNC</sequence>
<dbReference type="AlphaFoldDB" id="A0A8S3QLV8"/>
<feature type="compositionally biased region" description="Basic and acidic residues" evidence="1">
    <location>
        <begin position="248"/>
        <end position="258"/>
    </location>
</feature>
<keyword evidence="4" id="KW-1185">Reference proteome</keyword>
<gene>
    <name evidence="3" type="ORF">MEDL_9662</name>
</gene>